<dbReference type="PANTHER" id="PTHR13182">
    <property type="entry name" value="ZINC FINGER PROTEIN 622"/>
    <property type="match status" value="1"/>
</dbReference>
<proteinExistence type="predicted"/>
<dbReference type="PROSITE" id="PS00028">
    <property type="entry name" value="ZINC_FINGER_C2H2_1"/>
    <property type="match status" value="2"/>
</dbReference>
<dbReference type="PROSITE" id="PS50157">
    <property type="entry name" value="ZINC_FINGER_C2H2_2"/>
    <property type="match status" value="2"/>
</dbReference>
<dbReference type="PANTHER" id="PTHR13182:SF8">
    <property type="entry name" value="CYTOPLASMIC 60S SUBUNIT BIOGENESIS FACTOR ZNF622"/>
    <property type="match status" value="1"/>
</dbReference>
<feature type="compositionally biased region" description="Basic and acidic residues" evidence="2">
    <location>
        <begin position="336"/>
        <end position="347"/>
    </location>
</feature>
<dbReference type="Proteomes" id="UP000305647">
    <property type="component" value="Unassembled WGS sequence"/>
</dbReference>
<dbReference type="SMART" id="SM00355">
    <property type="entry name" value="ZnF_C2H2"/>
    <property type="match status" value="2"/>
</dbReference>
<dbReference type="EMBL" id="SPRO01000044">
    <property type="protein sequence ID" value="TIC28159.1"/>
    <property type="molecule type" value="Genomic_DNA"/>
</dbReference>
<feature type="region of interest" description="Disordered" evidence="2">
    <location>
        <begin position="210"/>
        <end position="245"/>
    </location>
</feature>
<dbReference type="GO" id="GO:0008270">
    <property type="term" value="F:zinc ion binding"/>
    <property type="evidence" value="ECO:0007669"/>
    <property type="project" value="UniProtKB-KW"/>
</dbReference>
<dbReference type="GO" id="GO:0030687">
    <property type="term" value="C:preribosome, large subunit precursor"/>
    <property type="evidence" value="ECO:0007669"/>
    <property type="project" value="TreeGrafter"/>
</dbReference>
<feature type="domain" description="C2H2-type" evidence="3">
    <location>
        <begin position="7"/>
        <end position="36"/>
    </location>
</feature>
<dbReference type="InterPro" id="IPR013087">
    <property type="entry name" value="Znf_C2H2_type"/>
</dbReference>
<evidence type="ECO:0000313" key="4">
    <source>
        <dbReference type="EMBL" id="TIC28159.1"/>
    </source>
</evidence>
<evidence type="ECO:0000313" key="5">
    <source>
        <dbReference type="Proteomes" id="UP000305647"/>
    </source>
</evidence>
<feature type="domain" description="C2H2-type" evidence="3">
    <location>
        <begin position="164"/>
        <end position="188"/>
    </location>
</feature>
<keyword evidence="1" id="KW-0862">Zinc</keyword>
<dbReference type="Pfam" id="PF12756">
    <property type="entry name" value="zf-C2H2_2"/>
    <property type="match status" value="1"/>
</dbReference>
<dbReference type="InterPro" id="IPR040025">
    <property type="entry name" value="Znf622/Rei1/Reh1"/>
</dbReference>
<evidence type="ECO:0000256" key="2">
    <source>
        <dbReference type="SAM" id="MobiDB-lite"/>
    </source>
</evidence>
<evidence type="ECO:0000256" key="1">
    <source>
        <dbReference type="PROSITE-ProRule" id="PRU00042"/>
    </source>
</evidence>
<gene>
    <name evidence="4" type="ORF">E3Q10_03347</name>
</gene>
<accession>A0A4T0QTJ2</accession>
<dbReference type="GO" id="GO:0042273">
    <property type="term" value="P:ribosomal large subunit biogenesis"/>
    <property type="evidence" value="ECO:0007669"/>
    <property type="project" value="TreeGrafter"/>
</dbReference>
<evidence type="ECO:0000259" key="3">
    <source>
        <dbReference type="PROSITE" id="PS50157"/>
    </source>
</evidence>
<feature type="compositionally biased region" description="Acidic residues" evidence="2">
    <location>
        <begin position="217"/>
        <end position="240"/>
    </location>
</feature>
<feature type="region of interest" description="Disordered" evidence="2">
    <location>
        <begin position="330"/>
        <end position="366"/>
    </location>
</feature>
<keyword evidence="1" id="KW-0479">Metal-binding</keyword>
<name>A0A4T0QTJ2_9BASI</name>
<reference evidence="4 5" key="1">
    <citation type="submission" date="2019-03" db="EMBL/GenBank/DDBJ databases">
        <title>Sequencing 25 genomes of Wallemia mellicola.</title>
        <authorList>
            <person name="Gostincar C."/>
        </authorList>
    </citation>
    <scope>NUCLEOTIDE SEQUENCE [LARGE SCALE GENOMIC DNA]</scope>
    <source>
        <strain evidence="4 5">EXF-8738</strain>
    </source>
</reference>
<keyword evidence="1" id="KW-0863">Zinc-finger</keyword>
<dbReference type="InterPro" id="IPR041661">
    <property type="entry name" value="ZN622/Rei1/Reh1_Znf-C2H2"/>
</dbReference>
<dbReference type="AlphaFoldDB" id="A0A4T0QTJ2"/>
<sequence length="366" mass="42670">MSTEYKFTCQGCGLAFQMAEDQRNHFKSDLHRYNMKRRVTGLPPISSEQFKQKFEDSTAAKPTVVQSKPNHIKEKNYNPTKVANKQPEDVKIQPELTEEEIYNERMKNRLSSLDCLFSSHKSSTVEENVRFMEHNFSFYIPDRDFIQNLDGLVQYLADKISIGHTCLFCNKSFTSLESIRKHMLDKSHNKIAYELEEDRDEISDYYDFESSNVQNDDGWEDDEDIQSGEEDEMVEDDSDNKEEREIQYGDTPFELVLPTGRRIGHRSMQMYYKQRPLQQELTEKKHGQQSVTYKMSNSDALIPAKGSGFGAFGEGQQVIHASNKGEARLAKKATRQARDVQRREQFKTKVGFKHNNQKHFRDQLLQ</sequence>
<comment type="caution">
    <text evidence="4">The sequence shown here is derived from an EMBL/GenBank/DDBJ whole genome shotgun (WGS) entry which is preliminary data.</text>
</comment>
<organism evidence="4 5">
    <name type="scientific">Wallemia mellicola</name>
    <dbReference type="NCBI Taxonomy" id="1708541"/>
    <lineage>
        <taxon>Eukaryota</taxon>
        <taxon>Fungi</taxon>
        <taxon>Dikarya</taxon>
        <taxon>Basidiomycota</taxon>
        <taxon>Wallemiomycotina</taxon>
        <taxon>Wallemiomycetes</taxon>
        <taxon>Wallemiales</taxon>
        <taxon>Wallemiaceae</taxon>
        <taxon>Wallemia</taxon>
    </lineage>
</organism>
<protein>
    <recommendedName>
        <fullName evidence="3">C2H2-type domain-containing protein</fullName>
    </recommendedName>
</protein>